<keyword evidence="2" id="KW-1133">Transmembrane helix</keyword>
<accession>A0ABX0TBX7</accession>
<dbReference type="RefSeq" id="WP_166780706.1">
    <property type="nucleotide sequence ID" value="NZ_JAAOYO010000003.1"/>
</dbReference>
<proteinExistence type="predicted"/>
<feature type="transmembrane region" description="Helical" evidence="2">
    <location>
        <begin position="84"/>
        <end position="104"/>
    </location>
</feature>
<feature type="transmembrane region" description="Helical" evidence="2">
    <location>
        <begin position="55"/>
        <end position="78"/>
    </location>
</feature>
<dbReference type="Proteomes" id="UP001318300">
    <property type="component" value="Unassembled WGS sequence"/>
</dbReference>
<protein>
    <recommendedName>
        <fullName evidence="3">YdbS-like PH domain-containing protein</fullName>
    </recommendedName>
</protein>
<dbReference type="Pfam" id="PF03703">
    <property type="entry name" value="bPH_2"/>
    <property type="match status" value="1"/>
</dbReference>
<keyword evidence="2" id="KW-0812">Transmembrane</keyword>
<evidence type="ECO:0000313" key="4">
    <source>
        <dbReference type="EMBL" id="NII41694.1"/>
    </source>
</evidence>
<reference evidence="4 5" key="1">
    <citation type="submission" date="2020-03" db="EMBL/GenBank/DDBJ databases">
        <title>Above-ground endophytic microbial communities from plants in different locations in the United States.</title>
        <authorList>
            <person name="Frank C."/>
        </authorList>
    </citation>
    <scope>NUCLEOTIDE SEQUENCE [LARGE SCALE GENOMIC DNA]</scope>
    <source>
        <strain evidence="4 5">WW7</strain>
    </source>
</reference>
<gene>
    <name evidence="4" type="ORF">E9228_002341</name>
</gene>
<sequence length="198" mass="20907">MPPELDEPGRLDSRPADSGLADSGPGEARRLDEPGLGLHGITWTRVSAKLLWTDLIATIVIGGVVTAGLVLIGVASGGTGGTAGLVWFVIAAVVAAIAIVTAALTPRRIRSIGYALRDDDLVLRRGLMWQRFTAVPYGRLQLVDVNRGPLDRVLGMSELKFVTAAASSNIRIPGIPAGQADELRDRLVELAESRRAGL</sequence>
<evidence type="ECO:0000256" key="1">
    <source>
        <dbReference type="SAM" id="MobiDB-lite"/>
    </source>
</evidence>
<dbReference type="PANTHER" id="PTHR34473">
    <property type="entry name" value="UPF0699 TRANSMEMBRANE PROTEIN YDBS"/>
    <property type="match status" value="1"/>
</dbReference>
<evidence type="ECO:0000313" key="5">
    <source>
        <dbReference type="Proteomes" id="UP001318300"/>
    </source>
</evidence>
<feature type="region of interest" description="Disordered" evidence="1">
    <location>
        <begin position="1"/>
        <end position="28"/>
    </location>
</feature>
<dbReference type="InterPro" id="IPR005182">
    <property type="entry name" value="YdbS-like_PH"/>
</dbReference>
<keyword evidence="2" id="KW-0472">Membrane</keyword>
<evidence type="ECO:0000259" key="3">
    <source>
        <dbReference type="Pfam" id="PF03703"/>
    </source>
</evidence>
<comment type="caution">
    <text evidence="4">The sequence shown here is derived from an EMBL/GenBank/DDBJ whole genome shotgun (WGS) entry which is preliminary data.</text>
</comment>
<dbReference type="PANTHER" id="PTHR34473:SF3">
    <property type="entry name" value="TRANSMEMBRANE PROTEIN-RELATED"/>
    <property type="match status" value="1"/>
</dbReference>
<feature type="domain" description="YdbS-like PH" evidence="3">
    <location>
        <begin position="110"/>
        <end position="187"/>
    </location>
</feature>
<name>A0ABX0TBX7_9MICO</name>
<keyword evidence="5" id="KW-1185">Reference proteome</keyword>
<dbReference type="EMBL" id="JAAOYO010000003">
    <property type="protein sequence ID" value="NII41694.1"/>
    <property type="molecule type" value="Genomic_DNA"/>
</dbReference>
<evidence type="ECO:0000256" key="2">
    <source>
        <dbReference type="SAM" id="Phobius"/>
    </source>
</evidence>
<organism evidence="4 5">
    <name type="scientific">Curtobacterium salicis</name>
    <dbReference type="NCBI Taxonomy" id="1779862"/>
    <lineage>
        <taxon>Bacteria</taxon>
        <taxon>Bacillati</taxon>
        <taxon>Actinomycetota</taxon>
        <taxon>Actinomycetes</taxon>
        <taxon>Micrococcales</taxon>
        <taxon>Microbacteriaceae</taxon>
        <taxon>Curtobacterium</taxon>
    </lineage>
</organism>